<dbReference type="Gramene" id="KMS96199">
    <property type="protein sequence ID" value="KMS96199"/>
    <property type="gene ID" value="BVRB_001090"/>
</dbReference>
<proteinExistence type="predicted"/>
<keyword evidence="2" id="KW-1185">Reference proteome</keyword>
<name>A0A0J8B4R4_BETVV</name>
<sequence length="54" mass="6524">MRYDAWQEALDSLFFHLIKFRCNLFFYLFAACDDVHEDLQENFVCLCLSIVKKL</sequence>
<dbReference type="AlphaFoldDB" id="A0A0J8B4R4"/>
<accession>A0A0J8B4R4</accession>
<organism evidence="1 2">
    <name type="scientific">Beta vulgaris subsp. vulgaris</name>
    <name type="common">Beet</name>
    <dbReference type="NCBI Taxonomy" id="3555"/>
    <lineage>
        <taxon>Eukaryota</taxon>
        <taxon>Viridiplantae</taxon>
        <taxon>Streptophyta</taxon>
        <taxon>Embryophyta</taxon>
        <taxon>Tracheophyta</taxon>
        <taxon>Spermatophyta</taxon>
        <taxon>Magnoliopsida</taxon>
        <taxon>eudicotyledons</taxon>
        <taxon>Gunneridae</taxon>
        <taxon>Pentapetalae</taxon>
        <taxon>Caryophyllales</taxon>
        <taxon>Chenopodiaceae</taxon>
        <taxon>Betoideae</taxon>
        <taxon>Beta</taxon>
    </lineage>
</organism>
<dbReference type="Proteomes" id="UP000035740">
    <property type="component" value="Unassembled WGS sequence"/>
</dbReference>
<gene>
    <name evidence="1" type="ORF">BVRB_001090</name>
</gene>
<protein>
    <submittedName>
        <fullName evidence="1">Uncharacterized protein</fullName>
    </submittedName>
</protein>
<evidence type="ECO:0000313" key="2">
    <source>
        <dbReference type="Proteomes" id="UP000035740"/>
    </source>
</evidence>
<dbReference type="PROSITE" id="PS51257">
    <property type="entry name" value="PROKAR_LIPOPROTEIN"/>
    <property type="match status" value="1"/>
</dbReference>
<reference evidence="1 2" key="1">
    <citation type="journal article" date="2014" name="Nature">
        <title>The genome of the recently domesticated crop plant sugar beet (Beta vulgaris).</title>
        <authorList>
            <person name="Dohm J.C."/>
            <person name="Minoche A.E."/>
            <person name="Holtgrawe D."/>
            <person name="Capella-Gutierrez S."/>
            <person name="Zakrzewski F."/>
            <person name="Tafer H."/>
            <person name="Rupp O."/>
            <person name="Sorensen T.R."/>
            <person name="Stracke R."/>
            <person name="Reinhardt R."/>
            <person name="Goesmann A."/>
            <person name="Kraft T."/>
            <person name="Schulz B."/>
            <person name="Stadler P.F."/>
            <person name="Schmidt T."/>
            <person name="Gabaldon T."/>
            <person name="Lehrach H."/>
            <person name="Weisshaar B."/>
            <person name="Himmelbauer H."/>
        </authorList>
    </citation>
    <scope>NUCLEOTIDE SEQUENCE [LARGE SCALE GENOMIC DNA]</scope>
    <source>
        <tissue evidence="1">Taproot</tissue>
    </source>
</reference>
<evidence type="ECO:0000313" key="1">
    <source>
        <dbReference type="EMBL" id="KMS96199.1"/>
    </source>
</evidence>
<dbReference type="EMBL" id="KQ090400">
    <property type="protein sequence ID" value="KMS96199.1"/>
    <property type="molecule type" value="Genomic_DNA"/>
</dbReference>